<reference evidence="1" key="1">
    <citation type="submission" date="2014-11" db="EMBL/GenBank/DDBJ databases">
        <authorList>
            <person name="Amaro Gonzalez C."/>
        </authorList>
    </citation>
    <scope>NUCLEOTIDE SEQUENCE</scope>
</reference>
<protein>
    <submittedName>
        <fullName evidence="1">Uncharacterized protein</fullName>
    </submittedName>
</protein>
<dbReference type="AlphaFoldDB" id="A0A0E9T7P6"/>
<accession>A0A0E9T7P6</accession>
<name>A0A0E9T7P6_ANGAN</name>
<organism evidence="1">
    <name type="scientific">Anguilla anguilla</name>
    <name type="common">European freshwater eel</name>
    <name type="synonym">Muraena anguilla</name>
    <dbReference type="NCBI Taxonomy" id="7936"/>
    <lineage>
        <taxon>Eukaryota</taxon>
        <taxon>Metazoa</taxon>
        <taxon>Chordata</taxon>
        <taxon>Craniata</taxon>
        <taxon>Vertebrata</taxon>
        <taxon>Euteleostomi</taxon>
        <taxon>Actinopterygii</taxon>
        <taxon>Neopterygii</taxon>
        <taxon>Teleostei</taxon>
        <taxon>Anguilliformes</taxon>
        <taxon>Anguillidae</taxon>
        <taxon>Anguilla</taxon>
    </lineage>
</organism>
<evidence type="ECO:0000313" key="1">
    <source>
        <dbReference type="EMBL" id="JAH49714.1"/>
    </source>
</evidence>
<sequence length="50" mass="5587">MHCEHPVLEGLGFDFTKRLGNVQIGRLLDANGFALFLHILGMRARGSVMF</sequence>
<reference evidence="1" key="2">
    <citation type="journal article" date="2015" name="Fish Shellfish Immunol.">
        <title>Early steps in the European eel (Anguilla anguilla)-Vibrio vulnificus interaction in the gills: Role of the RtxA13 toxin.</title>
        <authorList>
            <person name="Callol A."/>
            <person name="Pajuelo D."/>
            <person name="Ebbesson L."/>
            <person name="Teles M."/>
            <person name="MacKenzie S."/>
            <person name="Amaro C."/>
        </authorList>
    </citation>
    <scope>NUCLEOTIDE SEQUENCE</scope>
</reference>
<dbReference type="EMBL" id="GBXM01058863">
    <property type="protein sequence ID" value="JAH49714.1"/>
    <property type="molecule type" value="Transcribed_RNA"/>
</dbReference>
<proteinExistence type="predicted"/>